<dbReference type="EMBL" id="VORU01000014">
    <property type="protein sequence ID" value="TXD68119.1"/>
    <property type="molecule type" value="Genomic_DNA"/>
</dbReference>
<gene>
    <name evidence="2" type="ORF">ESV24_13405</name>
</gene>
<evidence type="ECO:0000313" key="3">
    <source>
        <dbReference type="Proteomes" id="UP000321945"/>
    </source>
</evidence>
<dbReference type="RefSeq" id="WP_111816887.1">
    <property type="nucleotide sequence ID" value="NZ_CBCRZQ010000012.1"/>
</dbReference>
<sequence length="329" mass="37475">MTTLIHDPQIQQIINPPNTSRFWENDLKRFESGDVSLDRHTAGENTIRAFQRLLIFLGYSTSSSGAFSIDGDFGRGTNRALAQFEFEHSLSKPGFPTKTLTYECNWRNARTEINVIPDVLLTMPTLEKMLEAAKEAIAKNEINCGDFDEAIFQLNALYNNDLLDCRKINERYGTAAEKASQNLKDSKNIIIHPEWILSIIRQESAGVVRPRFEQHFLTKFSKQEPQTDLSELRFRSMSFGLGQIMGFNYSSIGANSAKELYTAPLEKQITSIARFLTLRSSVRNVVSKTNPTADDFKVVAKYYNGSGYATHHYDESLGRWFREFKLLRG</sequence>
<name>A0A5C6YLL9_9FLAO</name>
<comment type="caution">
    <text evidence="2">The sequence shown here is derived from an EMBL/GenBank/DDBJ whole genome shotgun (WGS) entry which is preliminary data.</text>
</comment>
<dbReference type="OrthoDB" id="1523598at2"/>
<dbReference type="SUPFAM" id="SSF47090">
    <property type="entry name" value="PGBD-like"/>
    <property type="match status" value="1"/>
</dbReference>
<protein>
    <submittedName>
        <fullName evidence="2">N-acetylmuramidase family protein</fullName>
    </submittedName>
</protein>
<evidence type="ECO:0000259" key="1">
    <source>
        <dbReference type="Pfam" id="PF11860"/>
    </source>
</evidence>
<dbReference type="InterPro" id="IPR036365">
    <property type="entry name" value="PGBD-like_sf"/>
</dbReference>
<dbReference type="AlphaFoldDB" id="A0A5C6YLL9"/>
<evidence type="ECO:0000313" key="2">
    <source>
        <dbReference type="EMBL" id="TXD68119.1"/>
    </source>
</evidence>
<organism evidence="2 3">
    <name type="scientific">Aequorivita lipolytica</name>
    <dbReference type="NCBI Taxonomy" id="153267"/>
    <lineage>
        <taxon>Bacteria</taxon>
        <taxon>Pseudomonadati</taxon>
        <taxon>Bacteroidota</taxon>
        <taxon>Flavobacteriia</taxon>
        <taxon>Flavobacteriales</taxon>
        <taxon>Flavobacteriaceae</taxon>
        <taxon>Aequorivita</taxon>
    </lineage>
</organism>
<feature type="domain" description="N-acetylmuramidase" evidence="1">
    <location>
        <begin position="234"/>
        <end position="324"/>
    </location>
</feature>
<dbReference type="InterPro" id="IPR024408">
    <property type="entry name" value="Muramidase"/>
</dbReference>
<reference evidence="2 3" key="1">
    <citation type="submission" date="2019-08" db="EMBL/GenBank/DDBJ databases">
        <title>Genome of Aequorivita lipolytica Y10-2 (type strain).</title>
        <authorList>
            <person name="Bowman J.P."/>
        </authorList>
    </citation>
    <scope>NUCLEOTIDE SEQUENCE [LARGE SCALE GENOMIC DNA]</scope>
    <source>
        <strain evidence="2 3">Y10-2</strain>
    </source>
</reference>
<proteinExistence type="predicted"/>
<dbReference type="Pfam" id="PF11860">
    <property type="entry name" value="Muramidase"/>
    <property type="match status" value="1"/>
</dbReference>
<dbReference type="Proteomes" id="UP000321945">
    <property type="component" value="Unassembled WGS sequence"/>
</dbReference>
<keyword evidence="3" id="KW-1185">Reference proteome</keyword>
<accession>A0A5C6YLL9</accession>